<dbReference type="SUPFAM" id="SSF46785">
    <property type="entry name" value="Winged helix' DNA-binding domain"/>
    <property type="match status" value="1"/>
</dbReference>
<keyword evidence="2" id="KW-0238">DNA-binding</keyword>
<protein>
    <submittedName>
        <fullName evidence="5">MarR family transcriptional regulator</fullName>
    </submittedName>
</protein>
<dbReference type="InterPro" id="IPR036390">
    <property type="entry name" value="WH_DNA-bd_sf"/>
</dbReference>
<feature type="domain" description="HTH marR-type" evidence="4">
    <location>
        <begin position="1"/>
        <end position="139"/>
    </location>
</feature>
<keyword evidence="1" id="KW-0805">Transcription regulation</keyword>
<dbReference type="PROSITE" id="PS50995">
    <property type="entry name" value="HTH_MARR_2"/>
    <property type="match status" value="1"/>
</dbReference>
<dbReference type="InterPro" id="IPR000835">
    <property type="entry name" value="HTH_MarR-typ"/>
</dbReference>
<name>A0A9D1HQ56_9FIRM</name>
<dbReference type="InterPro" id="IPR039422">
    <property type="entry name" value="MarR/SlyA-like"/>
</dbReference>
<evidence type="ECO:0000256" key="1">
    <source>
        <dbReference type="ARBA" id="ARBA00023015"/>
    </source>
</evidence>
<dbReference type="AlphaFoldDB" id="A0A9D1HQ56"/>
<evidence type="ECO:0000313" key="5">
    <source>
        <dbReference type="EMBL" id="HIU13897.1"/>
    </source>
</evidence>
<dbReference type="PANTHER" id="PTHR33164">
    <property type="entry name" value="TRANSCRIPTIONAL REGULATOR, MARR FAMILY"/>
    <property type="match status" value="1"/>
</dbReference>
<dbReference type="InterPro" id="IPR036388">
    <property type="entry name" value="WH-like_DNA-bd_sf"/>
</dbReference>
<accession>A0A9D1HQ56</accession>
<comment type="caution">
    <text evidence="5">The sequence shown here is derived from an EMBL/GenBank/DDBJ whole genome shotgun (WGS) entry which is preliminary data.</text>
</comment>
<reference evidence="5" key="1">
    <citation type="submission" date="2020-10" db="EMBL/GenBank/DDBJ databases">
        <authorList>
            <person name="Gilroy R."/>
        </authorList>
    </citation>
    <scope>NUCLEOTIDE SEQUENCE</scope>
    <source>
        <strain evidence="5">CHK195-11698</strain>
    </source>
</reference>
<evidence type="ECO:0000313" key="6">
    <source>
        <dbReference type="Proteomes" id="UP000824175"/>
    </source>
</evidence>
<gene>
    <name evidence="5" type="ORF">IAD15_07510</name>
</gene>
<evidence type="ECO:0000256" key="3">
    <source>
        <dbReference type="ARBA" id="ARBA00023163"/>
    </source>
</evidence>
<dbReference type="PROSITE" id="PS01117">
    <property type="entry name" value="HTH_MARR_1"/>
    <property type="match status" value="1"/>
</dbReference>
<dbReference type="Pfam" id="PF12802">
    <property type="entry name" value="MarR_2"/>
    <property type="match status" value="1"/>
</dbReference>
<evidence type="ECO:0000256" key="2">
    <source>
        <dbReference type="ARBA" id="ARBA00023125"/>
    </source>
</evidence>
<organism evidence="5 6">
    <name type="scientific">Candidatus Fimiplasma intestinipullorum</name>
    <dbReference type="NCBI Taxonomy" id="2840825"/>
    <lineage>
        <taxon>Bacteria</taxon>
        <taxon>Bacillati</taxon>
        <taxon>Bacillota</taxon>
        <taxon>Clostridia</taxon>
        <taxon>Eubacteriales</taxon>
        <taxon>Candidatus Fimiplasma</taxon>
    </lineage>
</organism>
<evidence type="ECO:0000259" key="4">
    <source>
        <dbReference type="PROSITE" id="PS50995"/>
    </source>
</evidence>
<keyword evidence="3" id="KW-0804">Transcription</keyword>
<dbReference type="GO" id="GO:0003700">
    <property type="term" value="F:DNA-binding transcription factor activity"/>
    <property type="evidence" value="ECO:0007669"/>
    <property type="project" value="InterPro"/>
</dbReference>
<reference evidence="5" key="2">
    <citation type="journal article" date="2021" name="PeerJ">
        <title>Extensive microbial diversity within the chicken gut microbiome revealed by metagenomics and culture.</title>
        <authorList>
            <person name="Gilroy R."/>
            <person name="Ravi A."/>
            <person name="Getino M."/>
            <person name="Pursley I."/>
            <person name="Horton D.L."/>
            <person name="Alikhan N.F."/>
            <person name="Baker D."/>
            <person name="Gharbi K."/>
            <person name="Hall N."/>
            <person name="Watson M."/>
            <person name="Adriaenssens E.M."/>
            <person name="Foster-Nyarko E."/>
            <person name="Jarju S."/>
            <person name="Secka A."/>
            <person name="Antonio M."/>
            <person name="Oren A."/>
            <person name="Chaudhuri R.R."/>
            <person name="La Ragione R."/>
            <person name="Hildebrand F."/>
            <person name="Pallen M.J."/>
        </authorList>
    </citation>
    <scope>NUCLEOTIDE SEQUENCE</scope>
    <source>
        <strain evidence="5">CHK195-11698</strain>
    </source>
</reference>
<dbReference type="EMBL" id="DVMJ01000062">
    <property type="protein sequence ID" value="HIU13897.1"/>
    <property type="molecule type" value="Genomic_DNA"/>
</dbReference>
<dbReference type="Proteomes" id="UP000824175">
    <property type="component" value="Unassembled WGS sequence"/>
</dbReference>
<dbReference type="InterPro" id="IPR023187">
    <property type="entry name" value="Tscrpt_reg_MarR-type_CS"/>
</dbReference>
<dbReference type="SMART" id="SM00347">
    <property type="entry name" value="HTH_MARR"/>
    <property type="match status" value="1"/>
</dbReference>
<proteinExistence type="predicted"/>
<dbReference type="Gene3D" id="1.10.10.10">
    <property type="entry name" value="Winged helix-like DNA-binding domain superfamily/Winged helix DNA-binding domain"/>
    <property type="match status" value="1"/>
</dbReference>
<dbReference type="PANTHER" id="PTHR33164:SF89">
    <property type="entry name" value="MARR FAMILY REGULATORY PROTEIN"/>
    <property type="match status" value="1"/>
</dbReference>
<dbReference type="PRINTS" id="PR00598">
    <property type="entry name" value="HTHMARR"/>
</dbReference>
<sequence>MQRSQQEEYIIRCFSLLANEIAIQGDLILPDITYRQWFLLAIIAKMPAKETHVQAIADMAGSSRQNVKKMLEALEVKGYVRMQPSSQDKRALSVKLTTKAKRYLNEQTASIAQWTQSLFANYDDEEVRQLLFLLVKLMDEIT</sequence>
<dbReference type="GO" id="GO:0003677">
    <property type="term" value="F:DNA binding"/>
    <property type="evidence" value="ECO:0007669"/>
    <property type="project" value="UniProtKB-KW"/>
</dbReference>
<dbReference type="GO" id="GO:0006950">
    <property type="term" value="P:response to stress"/>
    <property type="evidence" value="ECO:0007669"/>
    <property type="project" value="TreeGrafter"/>
</dbReference>